<organism evidence="14 15">
    <name type="scientific">Candidatus Nitrospira nitrosa</name>
    <dbReference type="NCBI Taxonomy" id="1742972"/>
    <lineage>
        <taxon>Bacteria</taxon>
        <taxon>Pseudomonadati</taxon>
        <taxon>Nitrospirota</taxon>
        <taxon>Nitrospiria</taxon>
        <taxon>Nitrospirales</taxon>
        <taxon>Nitrospiraceae</taxon>
        <taxon>Nitrospira</taxon>
    </lineage>
</organism>
<comment type="subunit">
    <text evidence="3 13">Monomer.</text>
</comment>
<dbReference type="Proteomes" id="UP000199032">
    <property type="component" value="Unassembled WGS sequence"/>
</dbReference>
<dbReference type="EMBL" id="CZQA01000001">
    <property type="protein sequence ID" value="CUS31466.1"/>
    <property type="molecule type" value="Genomic_DNA"/>
</dbReference>
<evidence type="ECO:0000256" key="1">
    <source>
        <dbReference type="ARBA" id="ARBA00004496"/>
    </source>
</evidence>
<dbReference type="Gene3D" id="3.40.1780.10">
    <property type="entry name" value="QueA-like"/>
    <property type="match status" value="2"/>
</dbReference>
<dbReference type="NCBIfam" id="NF001140">
    <property type="entry name" value="PRK00147.1"/>
    <property type="match status" value="1"/>
</dbReference>
<dbReference type="InterPro" id="IPR003699">
    <property type="entry name" value="QueA"/>
</dbReference>
<dbReference type="Pfam" id="PF02547">
    <property type="entry name" value="Queuosine_synth"/>
    <property type="match status" value="1"/>
</dbReference>
<evidence type="ECO:0000256" key="12">
    <source>
        <dbReference type="ARBA" id="ARBA00076160"/>
    </source>
</evidence>
<evidence type="ECO:0000256" key="6">
    <source>
        <dbReference type="ARBA" id="ARBA00022691"/>
    </source>
</evidence>
<dbReference type="RefSeq" id="WP_090742275.1">
    <property type="nucleotide sequence ID" value="NZ_CZQA01000001.1"/>
</dbReference>
<keyword evidence="4 13" id="KW-0963">Cytoplasm</keyword>
<dbReference type="Gene3D" id="2.40.10.240">
    <property type="entry name" value="QueA-like"/>
    <property type="match status" value="1"/>
</dbReference>
<comment type="similarity">
    <text evidence="9 13">Belongs to the QueA family.</text>
</comment>
<evidence type="ECO:0000256" key="13">
    <source>
        <dbReference type="HAMAP-Rule" id="MF_00113"/>
    </source>
</evidence>
<evidence type="ECO:0000256" key="4">
    <source>
        <dbReference type="ARBA" id="ARBA00022490"/>
    </source>
</evidence>
<gene>
    <name evidence="13 14" type="primary">queA</name>
    <name evidence="14" type="ORF">COMA1_10122</name>
</gene>
<comment type="catalytic activity">
    <reaction evidence="8 13">
        <text>7-aminomethyl-7-carbaguanosine(34) in tRNA + S-adenosyl-L-methionine = epoxyqueuosine(34) in tRNA + adenine + L-methionine + 2 H(+)</text>
        <dbReference type="Rhea" id="RHEA:32155"/>
        <dbReference type="Rhea" id="RHEA-COMP:10342"/>
        <dbReference type="Rhea" id="RHEA-COMP:18582"/>
        <dbReference type="ChEBI" id="CHEBI:15378"/>
        <dbReference type="ChEBI" id="CHEBI:16708"/>
        <dbReference type="ChEBI" id="CHEBI:57844"/>
        <dbReference type="ChEBI" id="CHEBI:59789"/>
        <dbReference type="ChEBI" id="CHEBI:82833"/>
        <dbReference type="ChEBI" id="CHEBI:194443"/>
        <dbReference type="EC" id="2.4.99.17"/>
    </reaction>
</comment>
<dbReference type="GO" id="GO:0051075">
    <property type="term" value="F:S-adenosylmethionine:tRNA ribosyltransferase-isomerase activity"/>
    <property type="evidence" value="ECO:0007669"/>
    <property type="project" value="UniProtKB-EC"/>
</dbReference>
<comment type="function">
    <text evidence="13">Transfers and isomerizes the ribose moiety from AdoMet to the 7-aminomethyl group of 7-deazaguanine (preQ1-tRNA) to give epoxyqueuosine (oQ-tRNA).</text>
</comment>
<sequence>MQLSEFDFPFDPSLVASQPVIPRDQARLLFLDRTTQQRRHHHVADLPTLLNPGDLLVVNDTKVLAARVPGIKRPTGTPVEVLFVRDLGGNRWDIMVKGSFRVGQVIEFDQQSRATIVKRDATGTEVLVESLMPVTRLLEERGMMPLPPYIKRAPTQEDGNWYQTLFAKHGGAIAAPTAGLHFTEELFRRLREAGINMATVTLHVGPGTFKPVTTEKIEDHQMGAEIFHVGEETAQAITETKRTGGRVVAIGTTVARTLETVMKENGKMMLLSGESRLFITPGFEFKIVDALMTNFHLPKTTLLMLVSAFAGIEPVRNAYEEAVNERYRFYSYGDVMLIL</sequence>
<evidence type="ECO:0000256" key="2">
    <source>
        <dbReference type="ARBA" id="ARBA00004691"/>
    </source>
</evidence>
<comment type="pathway">
    <text evidence="2 13">tRNA modification; tRNA-queuosine biosynthesis.</text>
</comment>
<dbReference type="GO" id="GO:0005737">
    <property type="term" value="C:cytoplasm"/>
    <property type="evidence" value="ECO:0007669"/>
    <property type="project" value="UniProtKB-SubCell"/>
</dbReference>
<dbReference type="PANTHER" id="PTHR30307:SF0">
    <property type="entry name" value="S-ADENOSYLMETHIONINE:TRNA RIBOSYLTRANSFERASE-ISOMERASE"/>
    <property type="match status" value="1"/>
</dbReference>
<dbReference type="NCBIfam" id="TIGR00113">
    <property type="entry name" value="queA"/>
    <property type="match status" value="1"/>
</dbReference>
<keyword evidence="14" id="KW-0328">Glycosyltransferase</keyword>
<evidence type="ECO:0000256" key="11">
    <source>
        <dbReference type="ARBA" id="ARBA00069325"/>
    </source>
</evidence>
<dbReference type="SUPFAM" id="SSF111337">
    <property type="entry name" value="QueA-like"/>
    <property type="match status" value="1"/>
</dbReference>
<dbReference type="STRING" id="1742972.COMA1_10122"/>
<keyword evidence="6 13" id="KW-0949">S-adenosyl-L-methionine</keyword>
<dbReference type="HAMAP" id="MF_00113">
    <property type="entry name" value="QueA"/>
    <property type="match status" value="1"/>
</dbReference>
<dbReference type="InterPro" id="IPR036100">
    <property type="entry name" value="QueA_sf"/>
</dbReference>
<keyword evidence="7 13" id="KW-0671">Queuosine biosynthesis</keyword>
<comment type="subcellular location">
    <subcellularLocation>
        <location evidence="1 13">Cytoplasm</location>
    </subcellularLocation>
</comment>
<evidence type="ECO:0000256" key="10">
    <source>
        <dbReference type="ARBA" id="ARBA00066503"/>
    </source>
</evidence>
<evidence type="ECO:0000256" key="3">
    <source>
        <dbReference type="ARBA" id="ARBA00011245"/>
    </source>
</evidence>
<protein>
    <recommendedName>
        <fullName evidence="11 13">S-adenosylmethionine:tRNA ribosyltransferase-isomerase</fullName>
        <ecNumber evidence="10 13">2.4.99.17</ecNumber>
    </recommendedName>
    <alternativeName>
        <fullName evidence="12 13">Queuosine biosynthesis protein QueA</fullName>
    </alternativeName>
</protein>
<accession>A0A0S4L456</accession>
<dbReference type="OrthoDB" id="9805933at2"/>
<dbReference type="InterPro" id="IPR042118">
    <property type="entry name" value="QueA_dom1"/>
</dbReference>
<keyword evidence="15" id="KW-1185">Reference proteome</keyword>
<evidence type="ECO:0000256" key="8">
    <source>
        <dbReference type="ARBA" id="ARBA00052751"/>
    </source>
</evidence>
<keyword evidence="14" id="KW-0413">Isomerase</keyword>
<evidence type="ECO:0000313" key="15">
    <source>
        <dbReference type="Proteomes" id="UP000199032"/>
    </source>
</evidence>
<evidence type="ECO:0000313" key="14">
    <source>
        <dbReference type="EMBL" id="CUS31466.1"/>
    </source>
</evidence>
<dbReference type="PANTHER" id="PTHR30307">
    <property type="entry name" value="S-ADENOSYLMETHIONINE:TRNA RIBOSYLTRANSFERASE-ISOMERASE"/>
    <property type="match status" value="1"/>
</dbReference>
<evidence type="ECO:0000256" key="5">
    <source>
        <dbReference type="ARBA" id="ARBA00022679"/>
    </source>
</evidence>
<keyword evidence="5 13" id="KW-0808">Transferase</keyword>
<dbReference type="UniPathway" id="UPA00392"/>
<name>A0A0S4L456_9BACT</name>
<dbReference type="FunFam" id="3.40.1780.10:FF:000001">
    <property type="entry name" value="S-adenosylmethionine:tRNA ribosyltransferase-isomerase"/>
    <property type="match status" value="1"/>
</dbReference>
<evidence type="ECO:0000256" key="7">
    <source>
        <dbReference type="ARBA" id="ARBA00022785"/>
    </source>
</evidence>
<evidence type="ECO:0000256" key="9">
    <source>
        <dbReference type="ARBA" id="ARBA00061210"/>
    </source>
</evidence>
<dbReference type="EC" id="2.4.99.17" evidence="10 13"/>
<reference evidence="14 15" key="1">
    <citation type="submission" date="2015-10" db="EMBL/GenBank/DDBJ databases">
        <authorList>
            <person name="Gilbert D.G."/>
        </authorList>
    </citation>
    <scope>NUCLEOTIDE SEQUENCE [LARGE SCALE GENOMIC DNA]</scope>
    <source>
        <strain evidence="14">COMA1</strain>
    </source>
</reference>
<dbReference type="GO" id="GO:0008616">
    <property type="term" value="P:tRNA queuosine(34) biosynthetic process"/>
    <property type="evidence" value="ECO:0007669"/>
    <property type="project" value="UniProtKB-UniRule"/>
</dbReference>
<dbReference type="InterPro" id="IPR042119">
    <property type="entry name" value="QueA_dom2"/>
</dbReference>
<proteinExistence type="inferred from homology"/>
<dbReference type="AlphaFoldDB" id="A0A0S4L456"/>